<comment type="caution">
    <text evidence="1">The sequence shown here is derived from an EMBL/GenBank/DDBJ whole genome shotgun (WGS) entry which is preliminary data.</text>
</comment>
<gene>
    <name evidence="1" type="ORF">E2C01_085281</name>
</gene>
<proteinExistence type="predicted"/>
<accession>A0A5B7JD61</accession>
<sequence>MYNTINPHYSVHDIYTTKIGENEFDRVSWTRLRINGHSLAVEEGRWNRRGRGRLPMEERGCSCGQVQTQRHVTEHCPRTTAL</sequence>
<dbReference type="Proteomes" id="UP000324222">
    <property type="component" value="Unassembled WGS sequence"/>
</dbReference>
<organism evidence="1 2">
    <name type="scientific">Portunus trituberculatus</name>
    <name type="common">Swimming crab</name>
    <name type="synonym">Neptunus trituberculatus</name>
    <dbReference type="NCBI Taxonomy" id="210409"/>
    <lineage>
        <taxon>Eukaryota</taxon>
        <taxon>Metazoa</taxon>
        <taxon>Ecdysozoa</taxon>
        <taxon>Arthropoda</taxon>
        <taxon>Crustacea</taxon>
        <taxon>Multicrustacea</taxon>
        <taxon>Malacostraca</taxon>
        <taxon>Eumalacostraca</taxon>
        <taxon>Eucarida</taxon>
        <taxon>Decapoda</taxon>
        <taxon>Pleocyemata</taxon>
        <taxon>Brachyura</taxon>
        <taxon>Eubrachyura</taxon>
        <taxon>Portunoidea</taxon>
        <taxon>Portunidae</taxon>
        <taxon>Portuninae</taxon>
        <taxon>Portunus</taxon>
    </lineage>
</organism>
<dbReference type="AlphaFoldDB" id="A0A5B7JD61"/>
<evidence type="ECO:0000313" key="2">
    <source>
        <dbReference type="Proteomes" id="UP000324222"/>
    </source>
</evidence>
<dbReference type="EMBL" id="VSRR010083915">
    <property type="protein sequence ID" value="MPC90304.1"/>
    <property type="molecule type" value="Genomic_DNA"/>
</dbReference>
<reference evidence="1 2" key="1">
    <citation type="submission" date="2019-05" db="EMBL/GenBank/DDBJ databases">
        <title>Another draft genome of Portunus trituberculatus and its Hox gene families provides insights of decapod evolution.</title>
        <authorList>
            <person name="Jeong J.-H."/>
            <person name="Song I."/>
            <person name="Kim S."/>
            <person name="Choi T."/>
            <person name="Kim D."/>
            <person name="Ryu S."/>
            <person name="Kim W."/>
        </authorList>
    </citation>
    <scope>NUCLEOTIDE SEQUENCE [LARGE SCALE GENOMIC DNA]</scope>
    <source>
        <tissue evidence="1">Muscle</tissue>
    </source>
</reference>
<protein>
    <submittedName>
        <fullName evidence="1">Uncharacterized protein</fullName>
    </submittedName>
</protein>
<name>A0A5B7JD61_PORTR</name>
<keyword evidence="2" id="KW-1185">Reference proteome</keyword>
<evidence type="ECO:0000313" key="1">
    <source>
        <dbReference type="EMBL" id="MPC90304.1"/>
    </source>
</evidence>